<evidence type="ECO:0000313" key="2">
    <source>
        <dbReference type="EMBL" id="AJT49706.1"/>
    </source>
</evidence>
<dbReference type="RefSeq" id="WP_006500800.1">
    <property type="nucleotide sequence ID" value="NZ_CP011013.1"/>
</dbReference>
<protein>
    <submittedName>
        <fullName evidence="2">Uncharacterized protein</fullName>
    </submittedName>
</protein>
<feature type="transmembrane region" description="Helical" evidence="1">
    <location>
        <begin position="221"/>
        <end position="242"/>
    </location>
</feature>
<dbReference type="OrthoDB" id="258743at2"/>
<gene>
    <name evidence="2" type="ORF">LBLM1_00365</name>
</gene>
<dbReference type="STRING" id="1130798.LBLM1_00365"/>
<feature type="transmembrane region" description="Helical" evidence="1">
    <location>
        <begin position="35"/>
        <end position="56"/>
    </location>
</feature>
<feature type="transmembrane region" description="Helical" evidence="1">
    <location>
        <begin position="7"/>
        <end position="29"/>
    </location>
</feature>
<dbReference type="EMBL" id="CP011013">
    <property type="protein sequence ID" value="AJT49706.1"/>
    <property type="molecule type" value="Genomic_DNA"/>
</dbReference>
<feature type="transmembrane region" description="Helical" evidence="1">
    <location>
        <begin position="110"/>
        <end position="131"/>
    </location>
</feature>
<keyword evidence="3" id="KW-1185">Reference proteome</keyword>
<reference evidence="2 3" key="1">
    <citation type="journal article" date="2012" name="J. Bacteriol.">
        <title>Genome sequence of Lactobacillus mucosae LM1, isolated from piglet feces.</title>
        <authorList>
            <person name="Lee J.H."/>
            <person name="Valeriano V.D."/>
            <person name="Shin Y.R."/>
            <person name="Chae J.P."/>
            <person name="Kim G.B."/>
            <person name="Ham J.S."/>
            <person name="Chun J."/>
            <person name="Kang D.K."/>
        </authorList>
    </citation>
    <scope>NUCLEOTIDE SEQUENCE [LARGE SCALE GENOMIC DNA]</scope>
    <source>
        <strain evidence="2 3">LM1</strain>
    </source>
</reference>
<feature type="transmembrane region" description="Helical" evidence="1">
    <location>
        <begin position="187"/>
        <end position="209"/>
    </location>
</feature>
<keyword evidence="1" id="KW-0812">Transmembrane</keyword>
<dbReference type="Proteomes" id="UP000003645">
    <property type="component" value="Chromosome"/>
</dbReference>
<feature type="transmembrane region" description="Helical" evidence="1">
    <location>
        <begin position="151"/>
        <end position="175"/>
    </location>
</feature>
<sequence length="246" mass="26670">MNGYFKVLGALGLFLVMIPVLLGTLTVMISRRNKTLSVVIGGFYAQIILGGIGVVIHELSHLLTALFFGHQIISFRLLHVPDPHNPADNALGYVNHAWNERSFYQRVGNVFIGIAPVVGCTLAIIGLTQWLVPGIFTLWHALITQTEAPQIHLAAGRTILWLILIGNIAIGGFDLSSADLENSATGLMTLLIAFLAAALILCQFTTGSVVAQTLRTWLAPFYWSLAFALLINLLMLGILSLLSRLG</sequence>
<evidence type="ECO:0000313" key="3">
    <source>
        <dbReference type="Proteomes" id="UP000003645"/>
    </source>
</evidence>
<accession>A0A0D4CIK5</accession>
<evidence type="ECO:0000256" key="1">
    <source>
        <dbReference type="SAM" id="Phobius"/>
    </source>
</evidence>
<keyword evidence="1" id="KW-0472">Membrane</keyword>
<dbReference type="KEGG" id="lmu:LBLM1_00365"/>
<keyword evidence="1" id="KW-1133">Transmembrane helix</keyword>
<dbReference type="AlphaFoldDB" id="A0A0D4CIK5"/>
<organism evidence="2 3">
    <name type="scientific">Limosilactobacillus mucosae LM1</name>
    <dbReference type="NCBI Taxonomy" id="1130798"/>
    <lineage>
        <taxon>Bacteria</taxon>
        <taxon>Bacillati</taxon>
        <taxon>Bacillota</taxon>
        <taxon>Bacilli</taxon>
        <taxon>Lactobacillales</taxon>
        <taxon>Lactobacillaceae</taxon>
        <taxon>Limosilactobacillus</taxon>
    </lineage>
</organism>
<name>A0A0D4CIK5_LIMMU</name>
<proteinExistence type="predicted"/>
<dbReference type="HOGENOM" id="CLU_080089_1_0_9"/>